<dbReference type="PANTHER" id="PTHR43310:SF1">
    <property type="entry name" value="SULFATE TRANSPORTER YBAR-RELATED"/>
    <property type="match status" value="1"/>
</dbReference>
<dbReference type="InterPro" id="IPR036513">
    <property type="entry name" value="STAS_dom_sf"/>
</dbReference>
<dbReference type="EMBL" id="QQBB01000004">
    <property type="protein sequence ID" value="RDI59512.1"/>
    <property type="molecule type" value="Genomic_DNA"/>
</dbReference>
<evidence type="ECO:0000256" key="1">
    <source>
        <dbReference type="ARBA" id="ARBA00004141"/>
    </source>
</evidence>
<dbReference type="SUPFAM" id="SSF52091">
    <property type="entry name" value="SpoIIaa-like"/>
    <property type="match status" value="1"/>
</dbReference>
<protein>
    <submittedName>
        <fullName evidence="7">SulP family sulfate permease</fullName>
    </submittedName>
</protein>
<evidence type="ECO:0000256" key="5">
    <source>
        <dbReference type="SAM" id="Phobius"/>
    </source>
</evidence>
<sequence>MTHLSRLKAEWFPNVRRDLLSGTVVALALIPEAIAFSIIAGVDPKVGLYASFCIAVVTAFAGGRPAMISAATGAMALVMVTLVKEHGLQYLLAATLLTGLFQIVAGALRLGDLMRFVSRSVVTGFVNALAILIFMAQLPEFIGQGPLMYGMVAVGLAIIYLLPRLTNAVPSALVTIVLLTAVSIAFGFDLRTVGDMGQLPSDLPAFALPDVPLTLDTLRIILPYSLTLAMVGLLESLMTAAIVDEMTDTDSSKNRECAGQGIANIVAGFFGGMAGCAMIGQSVINVSSGGRGRLSTLWAGAFLLFLILVLDDWVRQIPMAALVAVMIMVSINTFQWRSLLALRTNPKSSSIVMIATVVVVVFTHDLAKGVLVGVILSGIFFARKVAKFFSVSSGREGDVRTYTVSGEIFFATAEAFHGAFDFREEDLRAVVIEVRNSHFWDITGVNALDRVVLKFRHHGIPVEIVGLNEASATLVEKLGTHQKEGATLAAGH</sequence>
<feature type="transmembrane region" description="Helical" evidence="5">
    <location>
        <begin position="90"/>
        <end position="110"/>
    </location>
</feature>
<proteinExistence type="predicted"/>
<dbReference type="Gene3D" id="3.30.750.24">
    <property type="entry name" value="STAS domain"/>
    <property type="match status" value="1"/>
</dbReference>
<organism evidence="7 8">
    <name type="scientific">Microvirga subterranea</name>
    <dbReference type="NCBI Taxonomy" id="186651"/>
    <lineage>
        <taxon>Bacteria</taxon>
        <taxon>Pseudomonadati</taxon>
        <taxon>Pseudomonadota</taxon>
        <taxon>Alphaproteobacteria</taxon>
        <taxon>Hyphomicrobiales</taxon>
        <taxon>Methylobacteriaceae</taxon>
        <taxon>Microvirga</taxon>
    </lineage>
</organism>
<keyword evidence="3 5" id="KW-1133">Transmembrane helix</keyword>
<evidence type="ECO:0000256" key="2">
    <source>
        <dbReference type="ARBA" id="ARBA00022692"/>
    </source>
</evidence>
<dbReference type="PROSITE" id="PS50801">
    <property type="entry name" value="STAS"/>
    <property type="match status" value="1"/>
</dbReference>
<dbReference type="RefSeq" id="WP_114770380.1">
    <property type="nucleotide sequence ID" value="NZ_QQBB01000004.1"/>
</dbReference>
<gene>
    <name evidence="7" type="ORF">DES45_104428</name>
</gene>
<dbReference type="Pfam" id="PF01740">
    <property type="entry name" value="STAS"/>
    <property type="match status" value="1"/>
</dbReference>
<keyword evidence="8" id="KW-1185">Reference proteome</keyword>
<accession>A0A370HLQ8</accession>
<evidence type="ECO:0000313" key="7">
    <source>
        <dbReference type="EMBL" id="RDI59512.1"/>
    </source>
</evidence>
<dbReference type="OrthoDB" id="9771198at2"/>
<comment type="subcellular location">
    <subcellularLocation>
        <location evidence="1">Membrane</location>
        <topology evidence="1">Multi-pass membrane protein</topology>
    </subcellularLocation>
</comment>
<comment type="caution">
    <text evidence="7">The sequence shown here is derived from an EMBL/GenBank/DDBJ whole genome shotgun (WGS) entry which is preliminary data.</text>
</comment>
<feature type="transmembrane region" description="Helical" evidence="5">
    <location>
        <begin position="221"/>
        <end position="242"/>
    </location>
</feature>
<reference evidence="7 8" key="1">
    <citation type="submission" date="2018-07" db="EMBL/GenBank/DDBJ databases">
        <title>Genomic Encyclopedia of Type Strains, Phase IV (KMG-IV): sequencing the most valuable type-strain genomes for metagenomic binning, comparative biology and taxonomic classification.</title>
        <authorList>
            <person name="Goeker M."/>
        </authorList>
    </citation>
    <scope>NUCLEOTIDE SEQUENCE [LARGE SCALE GENOMIC DNA]</scope>
    <source>
        <strain evidence="7 8">DSM 14364</strain>
    </source>
</reference>
<keyword evidence="2 5" id="KW-0812">Transmembrane</keyword>
<dbReference type="AlphaFoldDB" id="A0A370HLQ8"/>
<feature type="transmembrane region" description="Helical" evidence="5">
    <location>
        <begin position="316"/>
        <end position="334"/>
    </location>
</feature>
<dbReference type="GO" id="GO:0016020">
    <property type="term" value="C:membrane"/>
    <property type="evidence" value="ECO:0007669"/>
    <property type="project" value="UniProtKB-SubCell"/>
</dbReference>
<feature type="transmembrane region" description="Helical" evidence="5">
    <location>
        <begin position="262"/>
        <end position="280"/>
    </location>
</feature>
<dbReference type="Proteomes" id="UP000254925">
    <property type="component" value="Unassembled WGS sequence"/>
</dbReference>
<dbReference type="InterPro" id="IPR011547">
    <property type="entry name" value="SLC26A/SulP_dom"/>
</dbReference>
<feature type="transmembrane region" description="Helical" evidence="5">
    <location>
        <begin position="116"/>
        <end position="135"/>
    </location>
</feature>
<evidence type="ECO:0000256" key="4">
    <source>
        <dbReference type="ARBA" id="ARBA00023136"/>
    </source>
</evidence>
<keyword evidence="4 5" id="KW-0472">Membrane</keyword>
<dbReference type="InterPro" id="IPR002645">
    <property type="entry name" value="STAS_dom"/>
</dbReference>
<feature type="transmembrane region" description="Helical" evidence="5">
    <location>
        <begin position="147"/>
        <end position="163"/>
    </location>
</feature>
<feature type="transmembrane region" description="Helical" evidence="5">
    <location>
        <begin position="20"/>
        <end position="42"/>
    </location>
</feature>
<evidence type="ECO:0000259" key="6">
    <source>
        <dbReference type="PROSITE" id="PS50801"/>
    </source>
</evidence>
<feature type="domain" description="STAS" evidence="6">
    <location>
        <begin position="389"/>
        <end position="492"/>
    </location>
</feature>
<feature type="transmembrane region" description="Helical" evidence="5">
    <location>
        <begin position="169"/>
        <end position="188"/>
    </location>
</feature>
<name>A0A370HLQ8_9HYPH</name>
<feature type="transmembrane region" description="Helical" evidence="5">
    <location>
        <begin position="48"/>
        <end position="78"/>
    </location>
</feature>
<dbReference type="InterPro" id="IPR052706">
    <property type="entry name" value="Membrane-Transporter-like"/>
</dbReference>
<feature type="transmembrane region" description="Helical" evidence="5">
    <location>
        <begin position="292"/>
        <end position="310"/>
    </location>
</feature>
<dbReference type="CDD" id="cd07042">
    <property type="entry name" value="STAS_SulP_like_sulfate_transporter"/>
    <property type="match status" value="1"/>
</dbReference>
<evidence type="ECO:0000256" key="3">
    <source>
        <dbReference type="ARBA" id="ARBA00022989"/>
    </source>
</evidence>
<dbReference type="Pfam" id="PF00916">
    <property type="entry name" value="Sulfate_transp"/>
    <property type="match status" value="2"/>
</dbReference>
<evidence type="ECO:0000313" key="8">
    <source>
        <dbReference type="Proteomes" id="UP000254925"/>
    </source>
</evidence>
<dbReference type="PANTHER" id="PTHR43310">
    <property type="entry name" value="SULFATE TRANSPORTER YBAR-RELATED"/>
    <property type="match status" value="1"/>
</dbReference>
<feature type="transmembrane region" description="Helical" evidence="5">
    <location>
        <begin position="369"/>
        <end position="386"/>
    </location>
</feature>